<feature type="domain" description="Nitroreductase" evidence="3">
    <location>
        <begin position="5"/>
        <end position="177"/>
    </location>
</feature>
<dbReference type="AlphaFoldDB" id="A0A975FJP5"/>
<dbReference type="RefSeq" id="WP_210954542.1">
    <property type="nucleotide sequence ID" value="NZ_CP054393.1"/>
</dbReference>
<dbReference type="PANTHER" id="PTHR43673">
    <property type="entry name" value="NAD(P)H NITROREDUCTASE YDGI-RELATED"/>
    <property type="match status" value="1"/>
</dbReference>
<reference evidence="4" key="1">
    <citation type="submission" date="2020-06" db="EMBL/GenBank/DDBJ databases">
        <title>Complete genome sequence of Candidatus Phytoplasma luffae NCHU2019.</title>
        <authorList>
            <person name="Cho S.-T."/>
            <person name="Tan C.-M."/>
            <person name="Li J.-R."/>
            <person name="Chien Y.-Y."/>
            <person name="Chiu Y.-C."/>
            <person name="Yang J.-Y."/>
            <person name="Kuo C.-H."/>
        </authorList>
    </citation>
    <scope>NUCLEOTIDE SEQUENCE</scope>
    <source>
        <strain evidence="4">NCHU2019</strain>
    </source>
</reference>
<gene>
    <name evidence="4" type="primary">nfnB</name>
    <name evidence="4" type="ORF">LFWB_4900</name>
</gene>
<dbReference type="InterPro" id="IPR000415">
    <property type="entry name" value="Nitroreductase-like"/>
</dbReference>
<evidence type="ECO:0000259" key="3">
    <source>
        <dbReference type="Pfam" id="PF00881"/>
    </source>
</evidence>
<dbReference type="SUPFAM" id="SSF55469">
    <property type="entry name" value="FMN-dependent nitroreductase-like"/>
    <property type="match status" value="1"/>
</dbReference>
<evidence type="ECO:0000313" key="5">
    <source>
        <dbReference type="Proteomes" id="UP000672038"/>
    </source>
</evidence>
<dbReference type="KEGG" id="pluf:LFWB_4900"/>
<evidence type="ECO:0000256" key="2">
    <source>
        <dbReference type="ARBA" id="ARBA00023002"/>
    </source>
</evidence>
<dbReference type="EMBL" id="CP054393">
    <property type="protein sequence ID" value="QTX03056.1"/>
    <property type="molecule type" value="Genomic_DNA"/>
</dbReference>
<sequence>MRIPTVRLFKKNHKISKEKWNQIFDEIRYTPSSFDLQPWVFFVIEDKKNKNKLKTIIQGNKDQLETSSSMVLICGNLNKTKSAEYIYKQKLLNKEITKEQKNVFLNKIKKYYNTISDTRIQNETFLECGIISLHFVLTIQNLGYNACFIGGCSFDKINDLFDISNDYIPIILLAVGKKDIINVPEKIKKFKINVEDFVFFL</sequence>
<dbReference type="InterPro" id="IPR029479">
    <property type="entry name" value="Nitroreductase"/>
</dbReference>
<keyword evidence="2" id="KW-0560">Oxidoreductase</keyword>
<accession>A0A975FJP5</accession>
<comment type="similarity">
    <text evidence="1">Belongs to the nitroreductase family.</text>
</comment>
<dbReference type="Gene3D" id="3.40.109.10">
    <property type="entry name" value="NADH Oxidase"/>
    <property type="match status" value="1"/>
</dbReference>
<dbReference type="Pfam" id="PF00881">
    <property type="entry name" value="Nitroreductase"/>
    <property type="match status" value="1"/>
</dbReference>
<keyword evidence="5" id="KW-1185">Reference proteome</keyword>
<evidence type="ECO:0000256" key="1">
    <source>
        <dbReference type="ARBA" id="ARBA00007118"/>
    </source>
</evidence>
<protein>
    <submittedName>
        <fullName evidence="4">Nitroreductase</fullName>
    </submittedName>
</protein>
<proteinExistence type="inferred from homology"/>
<organism evidence="4 5">
    <name type="scientific">Loofah witches'-broom phytoplasma</name>
    <dbReference type="NCBI Taxonomy" id="35773"/>
    <lineage>
        <taxon>Bacteria</taxon>
        <taxon>Bacillati</taxon>
        <taxon>Mycoplasmatota</taxon>
        <taxon>Mollicutes</taxon>
        <taxon>Acholeplasmatales</taxon>
        <taxon>Acholeplasmataceae</taxon>
        <taxon>Candidatus Phytoplasma</taxon>
        <taxon>16SrVIII (Loofah witches'-broom group)</taxon>
    </lineage>
</organism>
<name>A0A975FJP5_LOWBP</name>
<evidence type="ECO:0000313" key="4">
    <source>
        <dbReference type="EMBL" id="QTX03056.1"/>
    </source>
</evidence>
<dbReference type="Proteomes" id="UP000672038">
    <property type="component" value="Chromosome"/>
</dbReference>
<dbReference type="GO" id="GO:0016491">
    <property type="term" value="F:oxidoreductase activity"/>
    <property type="evidence" value="ECO:0007669"/>
    <property type="project" value="UniProtKB-KW"/>
</dbReference>